<feature type="region of interest" description="Disordered" evidence="1">
    <location>
        <begin position="21"/>
        <end position="58"/>
    </location>
</feature>
<reference evidence="2" key="1">
    <citation type="submission" date="2022-11" db="EMBL/GenBank/DDBJ databases">
        <authorList>
            <person name="Petersen C."/>
        </authorList>
    </citation>
    <scope>NUCLEOTIDE SEQUENCE</scope>
    <source>
        <strain evidence="2">IBT 22155</strain>
    </source>
</reference>
<keyword evidence="3" id="KW-1185">Reference proteome</keyword>
<reference evidence="2" key="2">
    <citation type="journal article" date="2023" name="IMA Fungus">
        <title>Comparative genomic study of the Penicillium genus elucidates a diverse pangenome and 15 lateral gene transfer events.</title>
        <authorList>
            <person name="Petersen C."/>
            <person name="Sorensen T."/>
            <person name="Nielsen M.R."/>
            <person name="Sondergaard T.E."/>
            <person name="Sorensen J.L."/>
            <person name="Fitzpatrick D.A."/>
            <person name="Frisvad J.C."/>
            <person name="Nielsen K.L."/>
        </authorList>
    </citation>
    <scope>NUCLEOTIDE SEQUENCE</scope>
    <source>
        <strain evidence="2">IBT 22155</strain>
    </source>
</reference>
<feature type="compositionally biased region" description="Low complexity" evidence="1">
    <location>
        <begin position="326"/>
        <end position="335"/>
    </location>
</feature>
<dbReference type="AlphaFoldDB" id="A0A9W9HAP9"/>
<name>A0A9W9HAP9_9EURO</name>
<gene>
    <name evidence="2" type="ORF">N7515_001687</name>
</gene>
<feature type="compositionally biased region" description="Low complexity" evidence="1">
    <location>
        <begin position="359"/>
        <end position="369"/>
    </location>
</feature>
<protein>
    <submittedName>
        <fullName evidence="2">Uncharacterized protein</fullName>
    </submittedName>
</protein>
<feature type="compositionally biased region" description="Pro residues" evidence="1">
    <location>
        <begin position="43"/>
        <end position="58"/>
    </location>
</feature>
<proteinExistence type="predicted"/>
<dbReference type="Proteomes" id="UP001149079">
    <property type="component" value="Unassembled WGS sequence"/>
</dbReference>
<dbReference type="OrthoDB" id="4368880at2759"/>
<evidence type="ECO:0000256" key="1">
    <source>
        <dbReference type="SAM" id="MobiDB-lite"/>
    </source>
</evidence>
<comment type="caution">
    <text evidence="2">The sequence shown here is derived from an EMBL/GenBank/DDBJ whole genome shotgun (WGS) entry which is preliminary data.</text>
</comment>
<dbReference type="EMBL" id="JAPQKL010000002">
    <property type="protein sequence ID" value="KAJ5142900.1"/>
    <property type="molecule type" value="Genomic_DNA"/>
</dbReference>
<evidence type="ECO:0000313" key="2">
    <source>
        <dbReference type="EMBL" id="KAJ5142900.1"/>
    </source>
</evidence>
<feature type="compositionally biased region" description="Polar residues" evidence="1">
    <location>
        <begin position="387"/>
        <end position="402"/>
    </location>
</feature>
<sequence>MRPPRPVVRSEEDGLAASLSAFQVQPDDTLLMMSSRSSTPSQPERPTPPSPQEPVPAVPAPQLYLGVVSALQQPHFKISQSEVQATTMEPEPTPEPIIAPINTPPPPTAFTQEPMQSRVANDGCRPDTSWDTSDIGVFDPDNLSAHAIQDVNGSIVYHDVYVWIDHMRDLVHVKSEQVVRFNMPSCFRGDALPWRDIELTRLEREEVRTLPLEEGWFSLLIQRFKPPRYDARRRLEETTYTWGDVRAGREPRKYAQDLIRYARCAGETDTYTILTRMRKNIDPGLRGNVMFPKPDTTRAQFLQHLDHKFDDWLALIHQRDSKAQARQEQQTQRAQNPWEHQQPRPYGPPLPRNNPEANQQGPQPQYQRPRVPREQYRQMSLLERQDQATPAQARSPATNPRQPRQPIANRPYYQQNDRQIAPQKGHNPKMPWNQHPNDEVYYDLLPADDDSQDDYPEADDDIGNEPVFNDKEIVILSYTMVDVPVRMRQSLPANRKFVFTPTDTRYILSSYIVDDSFTYIPVTNYTDESLTVEQGVCLGDITEATEADCRPVYQL</sequence>
<feature type="compositionally biased region" description="Acidic residues" evidence="1">
    <location>
        <begin position="446"/>
        <end position="463"/>
    </location>
</feature>
<feature type="region of interest" description="Disordered" evidence="1">
    <location>
        <begin position="320"/>
        <end position="464"/>
    </location>
</feature>
<evidence type="ECO:0000313" key="3">
    <source>
        <dbReference type="Proteomes" id="UP001149079"/>
    </source>
</evidence>
<dbReference type="RefSeq" id="XP_056524544.1">
    <property type="nucleotide sequence ID" value="XM_056662431.1"/>
</dbReference>
<organism evidence="2 3">
    <name type="scientific">Penicillium bovifimosum</name>
    <dbReference type="NCBI Taxonomy" id="126998"/>
    <lineage>
        <taxon>Eukaryota</taxon>
        <taxon>Fungi</taxon>
        <taxon>Dikarya</taxon>
        <taxon>Ascomycota</taxon>
        <taxon>Pezizomycotina</taxon>
        <taxon>Eurotiomycetes</taxon>
        <taxon>Eurotiomycetidae</taxon>
        <taxon>Eurotiales</taxon>
        <taxon>Aspergillaceae</taxon>
        <taxon>Penicillium</taxon>
    </lineage>
</organism>
<dbReference type="GeneID" id="81401601"/>
<accession>A0A9W9HAP9</accession>